<evidence type="ECO:0000313" key="4">
    <source>
        <dbReference type="Proteomes" id="UP000005237"/>
    </source>
</evidence>
<reference evidence="3" key="2">
    <citation type="submission" date="2022-06" db="UniProtKB">
        <authorList>
            <consortium name="EnsemblMetazoa"/>
        </authorList>
    </citation>
    <scope>IDENTIFICATION</scope>
    <source>
        <strain evidence="3">DF5081</strain>
    </source>
</reference>
<comment type="subcellular location">
    <subcellularLocation>
        <location evidence="1">Nucleus</location>
    </subcellularLocation>
</comment>
<dbReference type="PROSITE" id="PS51192">
    <property type="entry name" value="HELICASE_ATP_BIND_1"/>
    <property type="match status" value="1"/>
</dbReference>
<dbReference type="InterPro" id="IPR009057">
    <property type="entry name" value="Homeodomain-like_sf"/>
</dbReference>
<dbReference type="GO" id="GO:0005634">
    <property type="term" value="C:nucleus"/>
    <property type="evidence" value="ECO:0007669"/>
    <property type="project" value="UniProtKB-SubCell"/>
</dbReference>
<dbReference type="EnsemblMetazoa" id="CJA34945a.1">
    <property type="protein sequence ID" value="CJA34945a.1"/>
    <property type="gene ID" value="WBGene00210792"/>
</dbReference>
<dbReference type="Gene3D" id="3.40.50.300">
    <property type="entry name" value="P-loop containing nucleotide triphosphate hydrolases"/>
    <property type="match status" value="2"/>
</dbReference>
<protein>
    <submittedName>
        <fullName evidence="3">Helicase ATP-binding domain-containing protein</fullName>
    </submittedName>
</protein>
<reference evidence="4" key="1">
    <citation type="submission" date="2010-08" db="EMBL/GenBank/DDBJ databases">
        <authorList>
            <consortium name="Caenorhabditis japonica Sequencing Consortium"/>
            <person name="Wilson R.K."/>
        </authorList>
    </citation>
    <scope>NUCLEOTIDE SEQUENCE [LARGE SCALE GENOMIC DNA]</scope>
    <source>
        <strain evidence="4">DF5081</strain>
    </source>
</reference>
<dbReference type="GO" id="GO:0003676">
    <property type="term" value="F:nucleic acid binding"/>
    <property type="evidence" value="ECO:0007669"/>
    <property type="project" value="InterPro"/>
</dbReference>
<feature type="domain" description="Helicase ATP-binding" evidence="2">
    <location>
        <begin position="1"/>
        <end position="67"/>
    </location>
</feature>
<dbReference type="InterPro" id="IPR014001">
    <property type="entry name" value="Helicase_ATP-bd"/>
</dbReference>
<name>A0A8R1IKT6_CAEJA</name>
<dbReference type="Gene3D" id="3.30.420.10">
    <property type="entry name" value="Ribonuclease H-like superfamily/Ribonuclease H"/>
    <property type="match status" value="1"/>
</dbReference>
<dbReference type="GO" id="GO:0006355">
    <property type="term" value="P:regulation of DNA-templated transcription"/>
    <property type="evidence" value="ECO:0007669"/>
    <property type="project" value="InterPro"/>
</dbReference>
<organism evidence="3 4">
    <name type="scientific">Caenorhabditis japonica</name>
    <dbReference type="NCBI Taxonomy" id="281687"/>
    <lineage>
        <taxon>Eukaryota</taxon>
        <taxon>Metazoa</taxon>
        <taxon>Ecdysozoa</taxon>
        <taxon>Nematoda</taxon>
        <taxon>Chromadorea</taxon>
        <taxon>Rhabditida</taxon>
        <taxon>Rhabditina</taxon>
        <taxon>Rhabditomorpha</taxon>
        <taxon>Rhabditoidea</taxon>
        <taxon>Rhabditidae</taxon>
        <taxon>Peloderinae</taxon>
        <taxon>Caenorhabditis</taxon>
    </lineage>
</organism>
<dbReference type="AlphaFoldDB" id="A0A8R1IKT6"/>
<dbReference type="SUPFAM" id="SSF52540">
    <property type="entry name" value="P-loop containing nucleoside triphosphate hydrolases"/>
    <property type="match status" value="2"/>
</dbReference>
<dbReference type="PANTHER" id="PTHR46068">
    <property type="entry name" value="PROTEIN CBG27172"/>
    <property type="match status" value="1"/>
</dbReference>
<accession>A0A8R1IKT6</accession>
<keyword evidence="4" id="KW-1185">Reference proteome</keyword>
<dbReference type="InterPro" id="IPR036388">
    <property type="entry name" value="WH-like_DNA-bd_sf"/>
</dbReference>
<dbReference type="Proteomes" id="UP000005237">
    <property type="component" value="Unassembled WGS sequence"/>
</dbReference>
<evidence type="ECO:0000256" key="1">
    <source>
        <dbReference type="ARBA" id="ARBA00004123"/>
    </source>
</evidence>
<proteinExistence type="predicted"/>
<evidence type="ECO:0000259" key="2">
    <source>
        <dbReference type="PROSITE" id="PS51192"/>
    </source>
</evidence>
<dbReference type="InterPro" id="IPR036397">
    <property type="entry name" value="RNaseH_sf"/>
</dbReference>
<dbReference type="InterPro" id="IPR000792">
    <property type="entry name" value="Tscrpt_reg_LuxR_C"/>
</dbReference>
<sequence>MVVIDELHMVYDSSRGAHIEHMLAKILLWNSTPENQENKVRIVGMSATIPELHRIGEWLNARVFEAKFRPISLNNHIIIGSDMKKLKNYCEISDFTVQQFSDDPLISLAEESFRQGAQTLVMISSKMEAEKTAINIAMRLNTIRKSDGSIMSILKERADGLLFTKNGLERNGCKDRHLIGSLAWGIAFHHAGLTVEERECIEMAFREKSVIILVATSTLASASQSFVLTSPYRRAMKSSPHRPSIELLFKRGLGSAEIARRLQISSSTVRNVVAAIKKRGDASEVKKSGRPRSVNTRNTRAIIKKRIIRNDGLSLNRMASQLGIARSTVQSIVKNDLKLKSYKLRRGHTFKVRRVSDVIWTDEKIFTIEPLPNRQNQRQLLSKDDSMSPKRRLAHNRLFPKSVMVWAGITATGKTPLVFIERNVKINSEVYQKIVLMDNLLPWVTQHFAGGPFILQQDWAPSHGSRSTLAVLEAHFPGFLDKNLWPASSPDLNPMDFSVWGMLEGKIAGKVFATVDDLKAALEVAWASIDDGYLRRTVNSVKKRLRACVKARGSNFEILL</sequence>
<dbReference type="Gene3D" id="1.10.10.10">
    <property type="entry name" value="Winged helix-like DNA-binding domain superfamily/Winged helix DNA-binding domain"/>
    <property type="match status" value="1"/>
</dbReference>
<dbReference type="SUPFAM" id="SSF46689">
    <property type="entry name" value="Homeodomain-like"/>
    <property type="match status" value="1"/>
</dbReference>
<evidence type="ECO:0000313" key="3">
    <source>
        <dbReference type="EnsemblMetazoa" id="CJA34945a.1"/>
    </source>
</evidence>
<dbReference type="InterPro" id="IPR027417">
    <property type="entry name" value="P-loop_NTPase"/>
</dbReference>
<dbReference type="PANTHER" id="PTHR46068:SF1">
    <property type="entry name" value="TRANSPOSASE IS30-LIKE HTH DOMAIN-CONTAINING PROTEIN"/>
    <property type="match status" value="1"/>
</dbReference>
<dbReference type="PROSITE" id="PS00622">
    <property type="entry name" value="HTH_LUXR_1"/>
    <property type="match status" value="1"/>
</dbReference>